<evidence type="ECO:0000313" key="2">
    <source>
        <dbReference type="EMBL" id="KIW17151.1"/>
    </source>
</evidence>
<sequence length="106" mass="10972">MSDDAGYFKKTSEAIASAGASVAGAVSGSLSLGANASHKKTTTTKTRVPLDPSAQQPQIMNGAGQPPQGRITTGGVGEQKRLTQKEADALYSERMEDEYAKREGGA</sequence>
<protein>
    <submittedName>
        <fullName evidence="2">Uncharacterized protein</fullName>
    </submittedName>
</protein>
<feature type="region of interest" description="Disordered" evidence="1">
    <location>
        <begin position="31"/>
        <end position="106"/>
    </location>
</feature>
<dbReference type="Proteomes" id="UP000053328">
    <property type="component" value="Unassembled WGS sequence"/>
</dbReference>
<dbReference type="EMBL" id="KN847494">
    <property type="protein sequence ID" value="KIW17151.1"/>
    <property type="molecule type" value="Genomic_DNA"/>
</dbReference>
<keyword evidence="3" id="KW-1185">Reference proteome</keyword>
<feature type="compositionally biased region" description="Basic and acidic residues" evidence="1">
    <location>
        <begin position="78"/>
        <end position="106"/>
    </location>
</feature>
<evidence type="ECO:0000256" key="1">
    <source>
        <dbReference type="SAM" id="MobiDB-lite"/>
    </source>
</evidence>
<reference evidence="2 3" key="1">
    <citation type="submission" date="2015-01" db="EMBL/GenBank/DDBJ databases">
        <title>The Genome Sequence of Exophiala spinifera CBS89968.</title>
        <authorList>
            <consortium name="The Broad Institute Genomics Platform"/>
            <person name="Cuomo C."/>
            <person name="de Hoog S."/>
            <person name="Gorbushina A."/>
            <person name="Stielow B."/>
            <person name="Teixiera M."/>
            <person name="Abouelleil A."/>
            <person name="Chapman S.B."/>
            <person name="Priest M."/>
            <person name="Young S.K."/>
            <person name="Wortman J."/>
            <person name="Nusbaum C."/>
            <person name="Birren B."/>
        </authorList>
    </citation>
    <scope>NUCLEOTIDE SEQUENCE [LARGE SCALE GENOMIC DNA]</scope>
    <source>
        <strain evidence="2 3">CBS 89968</strain>
    </source>
</reference>
<name>A0A0D1YPM2_9EURO</name>
<dbReference type="VEuPathDB" id="FungiDB:PV08_04342"/>
<dbReference type="AlphaFoldDB" id="A0A0D1YPM2"/>
<dbReference type="RefSeq" id="XP_016237367.1">
    <property type="nucleotide sequence ID" value="XM_016378690.1"/>
</dbReference>
<dbReference type="GeneID" id="27331425"/>
<evidence type="ECO:0000313" key="3">
    <source>
        <dbReference type="Proteomes" id="UP000053328"/>
    </source>
</evidence>
<organism evidence="2 3">
    <name type="scientific">Exophiala spinifera</name>
    <dbReference type="NCBI Taxonomy" id="91928"/>
    <lineage>
        <taxon>Eukaryota</taxon>
        <taxon>Fungi</taxon>
        <taxon>Dikarya</taxon>
        <taxon>Ascomycota</taxon>
        <taxon>Pezizomycotina</taxon>
        <taxon>Eurotiomycetes</taxon>
        <taxon>Chaetothyriomycetidae</taxon>
        <taxon>Chaetothyriales</taxon>
        <taxon>Herpotrichiellaceae</taxon>
        <taxon>Exophiala</taxon>
    </lineage>
</organism>
<accession>A0A0D1YPM2</accession>
<proteinExistence type="predicted"/>
<gene>
    <name evidence="2" type="ORF">PV08_04342</name>
</gene>
<dbReference type="OrthoDB" id="197676at2759"/>
<dbReference type="HOGENOM" id="CLU_2312716_0_0_1"/>